<evidence type="ECO:0000256" key="2">
    <source>
        <dbReference type="ARBA" id="ARBA00022679"/>
    </source>
</evidence>
<dbReference type="Proteomes" id="UP000244571">
    <property type="component" value="Chromosome"/>
</dbReference>
<dbReference type="OrthoDB" id="9806170at2"/>
<reference evidence="8 9" key="1">
    <citation type="submission" date="2018-04" db="EMBL/GenBank/DDBJ databases">
        <title>Bordetella sp. HZ20 isolated from seawater.</title>
        <authorList>
            <person name="Sun C."/>
        </authorList>
    </citation>
    <scope>NUCLEOTIDE SEQUENCE [LARGE SCALE GENOMIC DNA]</scope>
    <source>
        <strain evidence="8 9">HZ20</strain>
    </source>
</reference>
<evidence type="ECO:0000256" key="4">
    <source>
        <dbReference type="ARBA" id="ARBA00038440"/>
    </source>
</evidence>
<comment type="pathway">
    <text evidence="1 6">Purine metabolism; IMP biosynthesis via de novo pathway; N(2)-formyl-N(1)-(5-phospho-D-ribosyl)glycinamide from N(1)-(5-phospho-D-ribosyl)glycinamide (10-formyl THF route): step 1/1.</text>
</comment>
<dbReference type="RefSeq" id="WP_108620774.1">
    <property type="nucleotide sequence ID" value="NZ_CP028901.1"/>
</dbReference>
<dbReference type="GO" id="GO:0005829">
    <property type="term" value="C:cytosol"/>
    <property type="evidence" value="ECO:0007669"/>
    <property type="project" value="TreeGrafter"/>
</dbReference>
<dbReference type="PROSITE" id="PS00373">
    <property type="entry name" value="GART"/>
    <property type="match status" value="1"/>
</dbReference>
<accession>A0A2R4XHS0</accession>
<feature type="binding site" evidence="6">
    <location>
        <begin position="18"/>
        <end position="20"/>
    </location>
    <ligand>
        <name>N(1)-(5-phospho-beta-D-ribosyl)glycinamide</name>
        <dbReference type="ChEBI" id="CHEBI:143788"/>
    </ligand>
</feature>
<evidence type="ECO:0000256" key="6">
    <source>
        <dbReference type="HAMAP-Rule" id="MF_01930"/>
    </source>
</evidence>
<dbReference type="InterPro" id="IPR036477">
    <property type="entry name" value="Formyl_transf_N_sf"/>
</dbReference>
<dbReference type="UniPathway" id="UPA00074">
    <property type="reaction ID" value="UER00126"/>
</dbReference>
<evidence type="ECO:0000256" key="3">
    <source>
        <dbReference type="ARBA" id="ARBA00022755"/>
    </source>
</evidence>
<dbReference type="InterPro" id="IPR004607">
    <property type="entry name" value="GART"/>
</dbReference>
<feature type="binding site" evidence="6">
    <location>
        <position position="71"/>
    </location>
    <ligand>
        <name>(6R)-10-formyltetrahydrofolate</name>
        <dbReference type="ChEBI" id="CHEBI:195366"/>
    </ligand>
</feature>
<dbReference type="InterPro" id="IPR001555">
    <property type="entry name" value="GART_AS"/>
</dbReference>
<feature type="binding site" evidence="6">
    <location>
        <begin position="96"/>
        <end position="99"/>
    </location>
    <ligand>
        <name>(6R)-10-formyltetrahydrofolate</name>
        <dbReference type="ChEBI" id="CHEBI:195366"/>
    </ligand>
</feature>
<comment type="function">
    <text evidence="6">Catalyzes the transfer of a formyl group from 10-formyltetrahydrofolate to 5-phospho-ribosyl-glycinamide (GAR), producing 5-phospho-ribosyl-N-formylglycinamide (FGAR) and tetrahydrofolate.</text>
</comment>
<gene>
    <name evidence="6" type="primary">purN</name>
    <name evidence="8" type="ORF">DBV39_06090</name>
</gene>
<evidence type="ECO:0000256" key="1">
    <source>
        <dbReference type="ARBA" id="ARBA00005054"/>
    </source>
</evidence>
<dbReference type="EMBL" id="CP028901">
    <property type="protein sequence ID" value="AWB33345.1"/>
    <property type="molecule type" value="Genomic_DNA"/>
</dbReference>
<dbReference type="AlphaFoldDB" id="A0A2R4XHS0"/>
<dbReference type="Pfam" id="PF00551">
    <property type="entry name" value="Formyl_trans_N"/>
    <property type="match status" value="1"/>
</dbReference>
<evidence type="ECO:0000313" key="8">
    <source>
        <dbReference type="EMBL" id="AWB33345.1"/>
    </source>
</evidence>
<dbReference type="Gene3D" id="3.40.50.170">
    <property type="entry name" value="Formyl transferase, N-terminal domain"/>
    <property type="match status" value="1"/>
</dbReference>
<dbReference type="GO" id="GO:0006189">
    <property type="term" value="P:'de novo' IMP biosynthetic process"/>
    <property type="evidence" value="ECO:0007669"/>
    <property type="project" value="UniProtKB-UniRule"/>
</dbReference>
<dbReference type="PANTHER" id="PTHR43369:SF2">
    <property type="entry name" value="PHOSPHORIBOSYLGLYCINAMIDE FORMYLTRANSFERASE"/>
    <property type="match status" value="1"/>
</dbReference>
<evidence type="ECO:0000313" key="9">
    <source>
        <dbReference type="Proteomes" id="UP000244571"/>
    </source>
</evidence>
<dbReference type="PANTHER" id="PTHR43369">
    <property type="entry name" value="PHOSPHORIBOSYLGLYCINAMIDE FORMYLTRANSFERASE"/>
    <property type="match status" value="1"/>
</dbReference>
<dbReference type="HAMAP" id="MF_01930">
    <property type="entry name" value="PurN"/>
    <property type="match status" value="1"/>
</dbReference>
<keyword evidence="2 6" id="KW-0808">Transferase</keyword>
<evidence type="ECO:0000259" key="7">
    <source>
        <dbReference type="Pfam" id="PF00551"/>
    </source>
</evidence>
<dbReference type="CDD" id="cd08645">
    <property type="entry name" value="FMT_core_GART"/>
    <property type="match status" value="1"/>
</dbReference>
<sequence>MQPASEICRFVVLISGQGTNLREIVRSCREHNVPAEFVRVISNQADAPGLQWAREQGIETAVLSHRDFASREAFDAALAELIQESMPEYVILAGFMRILTEGFVRQFESRMVNIHPSLLPAFTGLHSHARAIESGVGWHGCTVHFVTAELDHGPIIAQAALEIEPQDTPDSLARRVQLLEHRLYPQVIEWLARGRVSLDQHNKVHVRGVEHRHIKGYQA</sequence>
<dbReference type="SUPFAM" id="SSF53328">
    <property type="entry name" value="Formyltransferase"/>
    <property type="match status" value="1"/>
</dbReference>
<comment type="similarity">
    <text evidence="4 6">Belongs to the GART family.</text>
</comment>
<keyword evidence="3 6" id="KW-0658">Purine biosynthesis</keyword>
<name>A0A2R4XHS0_9BURK</name>
<feature type="site" description="Raises pKa of active site His" evidence="6">
    <location>
        <position position="151"/>
    </location>
</feature>
<protein>
    <recommendedName>
        <fullName evidence="6">Phosphoribosylglycinamide formyltransferase</fullName>
        <ecNumber evidence="6">2.1.2.2</ecNumber>
    </recommendedName>
    <alternativeName>
        <fullName evidence="6">5'-phosphoribosylglycinamide transformylase</fullName>
    </alternativeName>
    <alternativeName>
        <fullName evidence="6">GAR transformylase</fullName>
        <shortName evidence="6">GART</shortName>
    </alternativeName>
</protein>
<comment type="catalytic activity">
    <reaction evidence="5 6">
        <text>N(1)-(5-phospho-beta-D-ribosyl)glycinamide + (6R)-10-formyltetrahydrofolate = N(2)-formyl-N(1)-(5-phospho-beta-D-ribosyl)glycinamide + (6S)-5,6,7,8-tetrahydrofolate + H(+)</text>
        <dbReference type="Rhea" id="RHEA:15053"/>
        <dbReference type="ChEBI" id="CHEBI:15378"/>
        <dbReference type="ChEBI" id="CHEBI:57453"/>
        <dbReference type="ChEBI" id="CHEBI:143788"/>
        <dbReference type="ChEBI" id="CHEBI:147286"/>
        <dbReference type="ChEBI" id="CHEBI:195366"/>
        <dbReference type="EC" id="2.1.2.2"/>
    </reaction>
</comment>
<dbReference type="GO" id="GO:0004644">
    <property type="term" value="F:phosphoribosylglycinamide formyltransferase activity"/>
    <property type="evidence" value="ECO:0007669"/>
    <property type="project" value="UniProtKB-UniRule"/>
</dbReference>
<dbReference type="InterPro" id="IPR002376">
    <property type="entry name" value="Formyl_transf_N"/>
</dbReference>
<feature type="domain" description="Formyl transferase N-terminal" evidence="7">
    <location>
        <begin position="9"/>
        <end position="188"/>
    </location>
</feature>
<keyword evidence="9" id="KW-1185">Reference proteome</keyword>
<feature type="binding site" evidence="6">
    <location>
        <position position="113"/>
    </location>
    <ligand>
        <name>(6R)-10-formyltetrahydrofolate</name>
        <dbReference type="ChEBI" id="CHEBI:195366"/>
    </ligand>
</feature>
<organism evidence="8 9">
    <name type="scientific">Orrella marina</name>
    <dbReference type="NCBI Taxonomy" id="2163011"/>
    <lineage>
        <taxon>Bacteria</taxon>
        <taxon>Pseudomonadati</taxon>
        <taxon>Pseudomonadota</taxon>
        <taxon>Betaproteobacteria</taxon>
        <taxon>Burkholderiales</taxon>
        <taxon>Alcaligenaceae</taxon>
        <taxon>Orrella</taxon>
    </lineage>
</organism>
<dbReference type="NCBIfam" id="TIGR00639">
    <property type="entry name" value="PurN"/>
    <property type="match status" value="1"/>
</dbReference>
<proteinExistence type="inferred from homology"/>
<dbReference type="EC" id="2.1.2.2" evidence="6"/>
<feature type="active site" description="Proton donor" evidence="6">
    <location>
        <position position="115"/>
    </location>
</feature>
<evidence type="ECO:0000256" key="5">
    <source>
        <dbReference type="ARBA" id="ARBA00047664"/>
    </source>
</evidence>
<dbReference type="KEGG" id="boz:DBV39_06090"/>